<evidence type="ECO:0000313" key="3">
    <source>
        <dbReference type="Proteomes" id="UP000005237"/>
    </source>
</evidence>
<dbReference type="AlphaFoldDB" id="A0A8R1IEG6"/>
<accession>A0A8R1IEG6</accession>
<keyword evidence="1" id="KW-0732">Signal</keyword>
<keyword evidence="3" id="KW-1185">Reference proteome</keyword>
<protein>
    <submittedName>
        <fullName evidence="2">Uncharacterized protein</fullName>
    </submittedName>
</protein>
<dbReference type="Proteomes" id="UP000005237">
    <property type="component" value="Unassembled WGS sequence"/>
</dbReference>
<proteinExistence type="predicted"/>
<reference evidence="3" key="1">
    <citation type="submission" date="2010-08" db="EMBL/GenBank/DDBJ databases">
        <authorList>
            <consortium name="Caenorhabditis japonica Sequencing Consortium"/>
            <person name="Wilson R.K."/>
        </authorList>
    </citation>
    <scope>NUCLEOTIDE SEQUENCE [LARGE SCALE GENOMIC DNA]</scope>
    <source>
        <strain evidence="3">DF5081</strain>
    </source>
</reference>
<dbReference type="EnsemblMetazoa" id="CJA31222.1">
    <property type="protein sequence ID" value="CJA31222.1"/>
    <property type="gene ID" value="WBGene00207069"/>
</dbReference>
<evidence type="ECO:0000313" key="2">
    <source>
        <dbReference type="EnsemblMetazoa" id="CJA31222.1"/>
    </source>
</evidence>
<feature type="chain" id="PRO_5035734414" evidence="1">
    <location>
        <begin position="24"/>
        <end position="71"/>
    </location>
</feature>
<organism evidence="2 3">
    <name type="scientific">Caenorhabditis japonica</name>
    <dbReference type="NCBI Taxonomy" id="281687"/>
    <lineage>
        <taxon>Eukaryota</taxon>
        <taxon>Metazoa</taxon>
        <taxon>Ecdysozoa</taxon>
        <taxon>Nematoda</taxon>
        <taxon>Chromadorea</taxon>
        <taxon>Rhabditida</taxon>
        <taxon>Rhabditina</taxon>
        <taxon>Rhabditomorpha</taxon>
        <taxon>Rhabditoidea</taxon>
        <taxon>Rhabditidae</taxon>
        <taxon>Peloderinae</taxon>
        <taxon>Caenorhabditis</taxon>
    </lineage>
</organism>
<feature type="signal peptide" evidence="1">
    <location>
        <begin position="1"/>
        <end position="23"/>
    </location>
</feature>
<reference evidence="2" key="2">
    <citation type="submission" date="2022-06" db="UniProtKB">
        <authorList>
            <consortium name="EnsemblMetazoa"/>
        </authorList>
    </citation>
    <scope>IDENTIFICATION</scope>
    <source>
        <strain evidence="2">DF5081</strain>
    </source>
</reference>
<name>A0A8R1IEG6_CAEJA</name>
<evidence type="ECO:0000256" key="1">
    <source>
        <dbReference type="SAM" id="SignalP"/>
    </source>
</evidence>
<sequence>MRLKLSTVILIAAISIFFNLVDSFEQRSDCVESCAHLDTSQEFGDCLNKCSRRPRKDLLGDSQCTCFNFLI</sequence>